<name>A0A915A1M7_PARUN</name>
<evidence type="ECO:0000256" key="1">
    <source>
        <dbReference type="SAM" id="MobiDB-lite"/>
    </source>
</evidence>
<dbReference type="WBParaSite" id="PgE148_g001_t01">
    <property type="protein sequence ID" value="PgE148_g001_t01"/>
    <property type="gene ID" value="PgE148_g001"/>
</dbReference>
<feature type="transmembrane region" description="Helical" evidence="2">
    <location>
        <begin position="184"/>
        <end position="209"/>
    </location>
</feature>
<proteinExistence type="predicted"/>
<feature type="region of interest" description="Disordered" evidence="1">
    <location>
        <begin position="144"/>
        <end position="174"/>
    </location>
</feature>
<keyword evidence="3" id="KW-0732">Signal</keyword>
<dbReference type="Proteomes" id="UP000887569">
    <property type="component" value="Unplaced"/>
</dbReference>
<feature type="compositionally biased region" description="Basic and acidic residues" evidence="1">
    <location>
        <begin position="163"/>
        <end position="174"/>
    </location>
</feature>
<sequence>MWWYCAFALVIGSTSGGNDVDRVVNFGFTALDQRGRMEVVDCSEEHAKIYPFVNIDPTDDSLSVCYNDSKCHKILHSNDQHADVALLENVNKVNDGSKYCKLNKIEYRRVEKSRRFVQIKWHLRCSNSFKNDYTIAMENCRGARNAQKRKETQEPSKSTPLPKSKEPPEIEGKRHRDAFREGQLLVVVIGVTILISLCLVLVLAVRFYYAVLSERTSDNVVDDSLTSTSSISSESSS</sequence>
<feature type="chain" id="PRO_5037517545" evidence="3">
    <location>
        <begin position="17"/>
        <end position="237"/>
    </location>
</feature>
<keyword evidence="4" id="KW-1185">Reference proteome</keyword>
<dbReference type="AlphaFoldDB" id="A0A915A1M7"/>
<keyword evidence="2" id="KW-0812">Transmembrane</keyword>
<evidence type="ECO:0000313" key="4">
    <source>
        <dbReference type="Proteomes" id="UP000887569"/>
    </source>
</evidence>
<reference evidence="5" key="1">
    <citation type="submission" date="2022-11" db="UniProtKB">
        <authorList>
            <consortium name="WormBaseParasite"/>
        </authorList>
    </citation>
    <scope>IDENTIFICATION</scope>
</reference>
<evidence type="ECO:0000313" key="5">
    <source>
        <dbReference type="WBParaSite" id="PgE148_g001_t01"/>
    </source>
</evidence>
<evidence type="ECO:0000256" key="2">
    <source>
        <dbReference type="SAM" id="Phobius"/>
    </source>
</evidence>
<feature type="signal peptide" evidence="3">
    <location>
        <begin position="1"/>
        <end position="16"/>
    </location>
</feature>
<organism evidence="4 5">
    <name type="scientific">Parascaris univalens</name>
    <name type="common">Nematode worm</name>
    <dbReference type="NCBI Taxonomy" id="6257"/>
    <lineage>
        <taxon>Eukaryota</taxon>
        <taxon>Metazoa</taxon>
        <taxon>Ecdysozoa</taxon>
        <taxon>Nematoda</taxon>
        <taxon>Chromadorea</taxon>
        <taxon>Rhabditida</taxon>
        <taxon>Spirurina</taxon>
        <taxon>Ascaridomorpha</taxon>
        <taxon>Ascaridoidea</taxon>
        <taxon>Ascarididae</taxon>
        <taxon>Parascaris</taxon>
    </lineage>
</organism>
<accession>A0A915A1M7</accession>
<protein>
    <submittedName>
        <fullName evidence="5">ZP domain-containing protein</fullName>
    </submittedName>
</protein>
<keyword evidence="2" id="KW-0472">Membrane</keyword>
<keyword evidence="2" id="KW-1133">Transmembrane helix</keyword>
<evidence type="ECO:0000256" key="3">
    <source>
        <dbReference type="SAM" id="SignalP"/>
    </source>
</evidence>